<keyword evidence="1" id="KW-0812">Transmembrane</keyword>
<dbReference type="Proteomes" id="UP000298652">
    <property type="component" value="Chromosome 8"/>
</dbReference>
<evidence type="ECO:0000256" key="1">
    <source>
        <dbReference type="SAM" id="Phobius"/>
    </source>
</evidence>
<accession>A0A4U6TKL7</accession>
<dbReference type="EMBL" id="CM016559">
    <property type="protein sequence ID" value="TKW01513.1"/>
    <property type="molecule type" value="Genomic_DNA"/>
</dbReference>
<proteinExistence type="predicted"/>
<keyword evidence="3" id="KW-1185">Reference proteome</keyword>
<dbReference type="Gramene" id="TKW01513">
    <property type="protein sequence ID" value="TKW01513"/>
    <property type="gene ID" value="SEVIR_8G186101v2"/>
</dbReference>
<name>A0A4U6TKL7_SETVI</name>
<reference evidence="2" key="1">
    <citation type="submission" date="2019-03" db="EMBL/GenBank/DDBJ databases">
        <title>WGS assembly of Setaria viridis.</title>
        <authorList>
            <person name="Huang P."/>
            <person name="Jenkins J."/>
            <person name="Grimwood J."/>
            <person name="Barry K."/>
            <person name="Healey A."/>
            <person name="Mamidi S."/>
            <person name="Sreedasyam A."/>
            <person name="Shu S."/>
            <person name="Feldman M."/>
            <person name="Wu J."/>
            <person name="Yu Y."/>
            <person name="Chen C."/>
            <person name="Johnson J."/>
            <person name="Rokhsar D."/>
            <person name="Baxter I."/>
            <person name="Schmutz J."/>
            <person name="Brutnell T."/>
            <person name="Kellogg E."/>
        </authorList>
    </citation>
    <scope>NUCLEOTIDE SEQUENCE [LARGE SCALE GENOMIC DNA]</scope>
</reference>
<dbReference type="AlphaFoldDB" id="A0A4U6TKL7"/>
<evidence type="ECO:0000313" key="3">
    <source>
        <dbReference type="Proteomes" id="UP000298652"/>
    </source>
</evidence>
<organism evidence="2 3">
    <name type="scientific">Setaria viridis</name>
    <name type="common">Green bristlegrass</name>
    <name type="synonym">Setaria italica subsp. viridis</name>
    <dbReference type="NCBI Taxonomy" id="4556"/>
    <lineage>
        <taxon>Eukaryota</taxon>
        <taxon>Viridiplantae</taxon>
        <taxon>Streptophyta</taxon>
        <taxon>Embryophyta</taxon>
        <taxon>Tracheophyta</taxon>
        <taxon>Spermatophyta</taxon>
        <taxon>Magnoliopsida</taxon>
        <taxon>Liliopsida</taxon>
        <taxon>Poales</taxon>
        <taxon>Poaceae</taxon>
        <taxon>PACMAD clade</taxon>
        <taxon>Panicoideae</taxon>
        <taxon>Panicodae</taxon>
        <taxon>Paniceae</taxon>
        <taxon>Cenchrinae</taxon>
        <taxon>Setaria</taxon>
    </lineage>
</organism>
<feature type="transmembrane region" description="Helical" evidence="1">
    <location>
        <begin position="30"/>
        <end position="51"/>
    </location>
</feature>
<gene>
    <name evidence="2" type="ORF">SEVIR_8G186101v2</name>
</gene>
<sequence length="117" mass="13242">MINLLCLTALLSILTKLFLAISALSNISTSLFFSVTTRNLLLAINSILLYATRHNSDLTFSYCSILPVELKTHTMLCYLYYKCFILVTDKNHMCVCILRAFLYNMGLACPCCKPKQD</sequence>
<evidence type="ECO:0000313" key="2">
    <source>
        <dbReference type="EMBL" id="TKW01513.1"/>
    </source>
</evidence>
<protein>
    <submittedName>
        <fullName evidence="2">Uncharacterized protein</fullName>
    </submittedName>
</protein>
<keyword evidence="1" id="KW-1133">Transmembrane helix</keyword>
<keyword evidence="1" id="KW-0472">Membrane</keyword>